<organism evidence="1 2">
    <name type="scientific">Sus scrofa</name>
    <name type="common">Pig</name>
    <dbReference type="NCBI Taxonomy" id="9823"/>
    <lineage>
        <taxon>Eukaryota</taxon>
        <taxon>Metazoa</taxon>
        <taxon>Chordata</taxon>
        <taxon>Craniata</taxon>
        <taxon>Vertebrata</taxon>
        <taxon>Euteleostomi</taxon>
        <taxon>Mammalia</taxon>
        <taxon>Eutheria</taxon>
        <taxon>Laurasiatheria</taxon>
        <taxon>Artiodactyla</taxon>
        <taxon>Suina</taxon>
        <taxon>Suidae</taxon>
        <taxon>Sus</taxon>
    </lineage>
</organism>
<evidence type="ECO:0000313" key="1">
    <source>
        <dbReference type="Ensembl" id="ENSSSCP00050045407.1"/>
    </source>
</evidence>
<sequence>HWSKDNLFNKWYGNNWSSIYEKKEKNLDPELTSFPKCNYKWVTDLNVKYKTIKLLGDNIGEKLTDLGYRDDFLDLTPKAQSMREITDNLDFSTIKNLCSMRGNVKRMRRQATNQEKIFTKDTSDEELLSKYTKNSFFLL</sequence>
<dbReference type="AlphaFoldDB" id="A0A8D1NZL5"/>
<protein>
    <submittedName>
        <fullName evidence="1">Uncharacterized protein</fullName>
    </submittedName>
</protein>
<proteinExistence type="predicted"/>
<accession>A0A8D1NZL5</accession>
<reference evidence="1" key="1">
    <citation type="submission" date="2025-08" db="UniProtKB">
        <authorList>
            <consortium name="Ensembl"/>
        </authorList>
    </citation>
    <scope>IDENTIFICATION</scope>
</reference>
<evidence type="ECO:0000313" key="2">
    <source>
        <dbReference type="Proteomes" id="UP000694571"/>
    </source>
</evidence>
<dbReference type="Proteomes" id="UP000694571">
    <property type="component" value="Unplaced"/>
</dbReference>
<dbReference type="Ensembl" id="ENSSSCT00050103711.1">
    <property type="protein sequence ID" value="ENSSSCP00050045407.1"/>
    <property type="gene ID" value="ENSSSCG00050075602.1"/>
</dbReference>
<name>A0A8D1NZL5_PIG</name>